<name>A0A9E7U7H5_9EURY</name>
<dbReference type="EMBL" id="CP104003">
    <property type="protein sequence ID" value="UWM53581.1"/>
    <property type="molecule type" value="Genomic_DNA"/>
</dbReference>
<keyword evidence="2" id="KW-1185">Reference proteome</keyword>
<protein>
    <submittedName>
        <fullName evidence="1">Uncharacterized protein</fullName>
    </submittedName>
</protein>
<dbReference type="Proteomes" id="UP001057580">
    <property type="component" value="Chromosome"/>
</dbReference>
<dbReference type="KEGG" id="ssai:N0B31_15730"/>
<dbReference type="GeneID" id="74943902"/>
<dbReference type="RefSeq" id="WP_260592575.1">
    <property type="nucleotide sequence ID" value="NZ_CP104003.1"/>
</dbReference>
<accession>A0A9E7U7H5</accession>
<proteinExistence type="predicted"/>
<organism evidence="1 2">
    <name type="scientific">Salinirubellus salinus</name>
    <dbReference type="NCBI Taxonomy" id="1364945"/>
    <lineage>
        <taxon>Archaea</taxon>
        <taxon>Methanobacteriati</taxon>
        <taxon>Methanobacteriota</taxon>
        <taxon>Stenosarchaea group</taxon>
        <taxon>Halobacteria</taxon>
        <taxon>Halobacteriales</taxon>
        <taxon>Natronomonadaceae</taxon>
        <taxon>Salinirubellus</taxon>
    </lineage>
</organism>
<reference evidence="1" key="1">
    <citation type="submission" date="2022-09" db="EMBL/GenBank/DDBJ databases">
        <title>Diverse halophilic archaea isolated from saline environments.</title>
        <authorList>
            <person name="Cui H.-L."/>
        </authorList>
    </citation>
    <scope>NUCLEOTIDE SEQUENCE</scope>
    <source>
        <strain evidence="1">ZS-35-S2</strain>
    </source>
</reference>
<dbReference type="InterPro" id="IPR054383">
    <property type="entry name" value="PspAB-like"/>
</dbReference>
<dbReference type="AlphaFoldDB" id="A0A9E7U7H5"/>
<evidence type="ECO:0000313" key="1">
    <source>
        <dbReference type="EMBL" id="UWM53581.1"/>
    </source>
</evidence>
<gene>
    <name evidence="1" type="ORF">N0B31_15730</name>
</gene>
<dbReference type="Pfam" id="PF22742">
    <property type="entry name" value="PspAB"/>
    <property type="match status" value="1"/>
</dbReference>
<sequence length="201" mass="22307">MGIIDTLRSALGLGAEDAASRRADPEDLFGMTTAYVTMEAELGYAPTGDAGLLFNGVDSSQFRRAVEEIEAILEAGAEETGTEFEVREDSRGGEWVVLHDDDFEDLVTSVHFAADQLSEEGFGSRLLSAVFAFGGNDKRVYWLYSFRRGAYYPFVPKRGHERDSTAEVKLESVLDGELNVEDDTSYWYPLWSDTPGGHPWE</sequence>
<evidence type="ECO:0000313" key="2">
    <source>
        <dbReference type="Proteomes" id="UP001057580"/>
    </source>
</evidence>